<organism evidence="1">
    <name type="scientific">Brugia malayi</name>
    <name type="common">Filarial nematode worm</name>
    <dbReference type="NCBI Taxonomy" id="6279"/>
    <lineage>
        <taxon>Eukaryota</taxon>
        <taxon>Metazoa</taxon>
        <taxon>Ecdysozoa</taxon>
        <taxon>Nematoda</taxon>
        <taxon>Chromadorea</taxon>
        <taxon>Rhabditida</taxon>
        <taxon>Spirurina</taxon>
        <taxon>Spiruromorpha</taxon>
        <taxon>Filarioidea</taxon>
        <taxon>Onchocercidae</taxon>
        <taxon>Brugia</taxon>
    </lineage>
</organism>
<dbReference type="AlphaFoldDB" id="A0A0J9XQF3"/>
<dbReference type="KEGG" id="bmy:BM_BM335"/>
<reference evidence="2" key="3">
    <citation type="submission" date="2019-04" db="EMBL/GenBank/DDBJ databases">
        <authorList>
            <person name="Howe K."/>
            <person name="Paulini M."/>
            <person name="Williams G."/>
        </authorList>
    </citation>
    <scope>NUCLEOTIDE SEQUENCE [LARGE SCALE GENOMIC DNA]</scope>
    <source>
        <strain evidence="2">FR3</strain>
    </source>
</reference>
<evidence type="ECO:0000313" key="5">
    <source>
        <dbReference type="WormBase" id="Bm335"/>
    </source>
</evidence>
<accession>A0A0J9XQF3</accession>
<reference evidence="4" key="4">
    <citation type="submission" date="2019-12" db="UniProtKB">
        <authorList>
            <consortium name="WormBaseParasite"/>
        </authorList>
    </citation>
    <scope>IDENTIFICATION</scope>
</reference>
<evidence type="ECO:0000313" key="4">
    <source>
        <dbReference type="WBParaSite" id="Bm335.1"/>
    </source>
</evidence>
<reference evidence="1 3" key="1">
    <citation type="journal article" date="2007" name="Science">
        <title>Draft genome of the filarial nematode parasite Brugia malayi.</title>
        <authorList>
            <person name="Ghedin E."/>
            <person name="Wang S."/>
            <person name="Spiro D."/>
            <person name="Caler E."/>
            <person name="Zhao Q."/>
            <person name="Crabtree J."/>
            <person name="Allen J.E."/>
            <person name="Delcher A.L."/>
            <person name="Guiliano D.B."/>
            <person name="Miranda-Saavedra D."/>
            <person name="Angiuoli S.V."/>
            <person name="Creasy T."/>
            <person name="Amedeo P."/>
            <person name="Haas B."/>
            <person name="El-Sayed N.M."/>
            <person name="Wortman J.R."/>
            <person name="Feldblyum T."/>
            <person name="Tallon L."/>
            <person name="Schatz M."/>
            <person name="Shumway M."/>
            <person name="Koo H."/>
            <person name="Salzberg S.L."/>
            <person name="Schobel S."/>
            <person name="Pertea M."/>
            <person name="Pop M."/>
            <person name="White O."/>
            <person name="Barton G.J."/>
            <person name="Carlow C.K."/>
            <person name="Crawford M.J."/>
            <person name="Daub J."/>
            <person name="Dimmic M.W."/>
            <person name="Estes C.F."/>
            <person name="Foster J.M."/>
            <person name="Ganatra M."/>
            <person name="Gregory W.F."/>
            <person name="Johnson N.M."/>
            <person name="Jin J."/>
            <person name="Komuniecki R."/>
            <person name="Korf I."/>
            <person name="Kumar S."/>
            <person name="Laney S."/>
            <person name="Li B.W."/>
            <person name="Li W."/>
            <person name="Lindblom T.H."/>
            <person name="Lustigman S."/>
            <person name="Ma D."/>
            <person name="Maina C.V."/>
            <person name="Martin D.M."/>
            <person name="McCarter J.P."/>
            <person name="McReynolds L."/>
            <person name="Mitreva M."/>
            <person name="Nutman T.B."/>
            <person name="Parkinson J."/>
            <person name="Peregrin-Alvarez J.M."/>
            <person name="Poole C."/>
            <person name="Ren Q."/>
            <person name="Saunders L."/>
            <person name="Sluder A.E."/>
            <person name="Smith K."/>
            <person name="Stanke M."/>
            <person name="Unnasch T.R."/>
            <person name="Ware J."/>
            <person name="Wei A.D."/>
            <person name="Weil G."/>
            <person name="Williams D.J."/>
            <person name="Zhang Y."/>
            <person name="Williams S.A."/>
            <person name="Fraser-Liggett C."/>
            <person name="Slatko B."/>
            <person name="Blaxter M.L."/>
            <person name="Scott A.L."/>
        </authorList>
    </citation>
    <scope>NUCLEOTIDE SEQUENCE</scope>
    <source>
        <strain evidence="1 3">FR3</strain>
    </source>
</reference>
<dbReference type="WormBase" id="Bm335">
    <property type="protein sequence ID" value="BM37245"/>
    <property type="gene ID" value="WBGene00220596"/>
</dbReference>
<dbReference type="Proteomes" id="UP000006672">
    <property type="component" value="Unassembled WGS sequence"/>
</dbReference>
<gene>
    <name evidence="1 4 5" type="ORF">Bm335</name>
    <name evidence="2" type="ORF">BM_BM335</name>
    <name evidence="1" type="ORF">BM_Bm335</name>
</gene>
<protein>
    <submittedName>
        <fullName evidence="1 4">Bm335</fullName>
    </submittedName>
</protein>
<evidence type="ECO:0000313" key="1">
    <source>
        <dbReference type="EMBL" id="CDP93339.1"/>
    </source>
</evidence>
<name>A0A0J9XQF3_BRUMA</name>
<dbReference type="EMBL" id="CAAKNF010000196">
    <property type="protein sequence ID" value="VIO89489.1"/>
    <property type="molecule type" value="Genomic_DNA"/>
</dbReference>
<evidence type="ECO:0000313" key="3">
    <source>
        <dbReference type="Proteomes" id="UP000006672"/>
    </source>
</evidence>
<sequence>MVSQIQRQNSASEKVKHQAVMIFIYQVSVSTGND</sequence>
<dbReference type="CTD" id="66059678"/>
<reference evidence="1" key="2">
    <citation type="submission" date="2012-12" db="EMBL/GenBank/DDBJ databases">
        <authorList>
            <person name="Gao Y.W."/>
            <person name="Fan S.T."/>
            <person name="Sun H.T."/>
            <person name="Wang Z."/>
            <person name="Gao X.L."/>
            <person name="Li Y.G."/>
            <person name="Wang T.C."/>
            <person name="Zhang K."/>
            <person name="Xu W.W."/>
            <person name="Yu Z.J."/>
            <person name="Xia X.Z."/>
        </authorList>
    </citation>
    <scope>NUCLEOTIDE SEQUENCE</scope>
    <source>
        <strain evidence="1">FR3</strain>
    </source>
</reference>
<dbReference type="RefSeq" id="XP_042931571.1">
    <property type="nucleotide sequence ID" value="XM_043075637.1"/>
</dbReference>
<dbReference type="GeneID" id="66059678"/>
<evidence type="ECO:0000313" key="2">
    <source>
        <dbReference type="EMBL" id="VIO89489.1"/>
    </source>
</evidence>
<dbReference type="WBParaSite" id="Bm335.1">
    <property type="protein sequence ID" value="Bm335.1"/>
    <property type="gene ID" value="WBGene00220596"/>
</dbReference>
<accession>A0A4E9EYQ8</accession>
<proteinExistence type="predicted"/>
<keyword evidence="3" id="KW-1185">Reference proteome</keyword>
<dbReference type="EMBL" id="LN856868">
    <property type="protein sequence ID" value="CDP93339.1"/>
    <property type="molecule type" value="Genomic_DNA"/>
</dbReference>